<proteinExistence type="predicted"/>
<evidence type="ECO:0000313" key="1">
    <source>
        <dbReference type="EMBL" id="RWX48124.1"/>
    </source>
</evidence>
<accession>A0A3S3QUJ9</accession>
<evidence type="ECO:0000313" key="2">
    <source>
        <dbReference type="Proteomes" id="UP000287853"/>
    </source>
</evidence>
<organism evidence="1 2">
    <name type="scientific">Candidatus Electrothrix aarhusensis</name>
    <dbReference type="NCBI Taxonomy" id="1859131"/>
    <lineage>
        <taxon>Bacteria</taxon>
        <taxon>Pseudomonadati</taxon>
        <taxon>Thermodesulfobacteriota</taxon>
        <taxon>Desulfobulbia</taxon>
        <taxon>Desulfobulbales</taxon>
        <taxon>Desulfobulbaceae</taxon>
        <taxon>Candidatus Electrothrix</taxon>
    </lineage>
</organism>
<reference evidence="1 2" key="1">
    <citation type="submission" date="2017-01" db="EMBL/GenBank/DDBJ databases">
        <title>The cable genome- insights into the physiology and evolution of filamentous bacteria capable of sulfide oxidation via long distance electron transfer.</title>
        <authorList>
            <person name="Schreiber L."/>
            <person name="Bjerg J.T."/>
            <person name="Boggild A."/>
            <person name="Van De Vossenberg J."/>
            <person name="Meysman F."/>
            <person name="Nielsen L.P."/>
            <person name="Schramm A."/>
            <person name="Kjeldsen K.U."/>
        </authorList>
    </citation>
    <scope>NUCLEOTIDE SEQUENCE [LARGE SCALE GENOMIC DNA]</scope>
    <source>
        <strain evidence="1">MCF</strain>
    </source>
</reference>
<gene>
    <name evidence="1" type="ORF">H206_05300</name>
</gene>
<name>A0A3S3QUJ9_9BACT</name>
<sequence>MFSGASFRREHTLAQAYSVSPVSPYLKNGRRNENDL</sequence>
<keyword evidence="2" id="KW-1185">Reference proteome</keyword>
<protein>
    <submittedName>
        <fullName evidence="1">Uncharacterized protein</fullName>
    </submittedName>
</protein>
<dbReference type="Proteomes" id="UP000287853">
    <property type="component" value="Unassembled WGS sequence"/>
</dbReference>
<dbReference type="EMBL" id="MTKO01000006">
    <property type="protein sequence ID" value="RWX48124.1"/>
    <property type="molecule type" value="Genomic_DNA"/>
</dbReference>
<dbReference type="AlphaFoldDB" id="A0A3S3QUJ9"/>
<comment type="caution">
    <text evidence="1">The sequence shown here is derived from an EMBL/GenBank/DDBJ whole genome shotgun (WGS) entry which is preliminary data.</text>
</comment>